<evidence type="ECO:0000256" key="3">
    <source>
        <dbReference type="ARBA" id="ARBA00022727"/>
    </source>
</evidence>
<evidence type="ECO:0000256" key="2">
    <source>
        <dbReference type="ARBA" id="ARBA00022679"/>
    </source>
</evidence>
<dbReference type="GO" id="GO:0005737">
    <property type="term" value="C:cytoplasm"/>
    <property type="evidence" value="ECO:0007669"/>
    <property type="project" value="TreeGrafter"/>
</dbReference>
<evidence type="ECO:0000256" key="5">
    <source>
        <dbReference type="ARBA" id="ARBA00022777"/>
    </source>
</evidence>
<organism evidence="10 11">
    <name type="scientific">Candidatus Gottesmanbacteria bacterium RIFCSPLOWO2_01_FULL_49_10</name>
    <dbReference type="NCBI Taxonomy" id="1798396"/>
    <lineage>
        <taxon>Bacteria</taxon>
        <taxon>Candidatus Gottesmaniibacteriota</taxon>
    </lineage>
</organism>
<evidence type="ECO:0000313" key="11">
    <source>
        <dbReference type="Proteomes" id="UP000176409"/>
    </source>
</evidence>
<protein>
    <recommendedName>
        <fullName evidence="8">Thymidylate kinase</fullName>
        <ecNumber evidence="8">2.7.4.9</ecNumber>
    </recommendedName>
    <alternativeName>
        <fullName evidence="8">dTMP kinase</fullName>
    </alternativeName>
</protein>
<dbReference type="HAMAP" id="MF_00165">
    <property type="entry name" value="Thymidylate_kinase"/>
    <property type="match status" value="1"/>
</dbReference>
<reference evidence="10 11" key="1">
    <citation type="journal article" date="2016" name="Nat. Commun.">
        <title>Thousands of microbial genomes shed light on interconnected biogeochemical processes in an aquifer system.</title>
        <authorList>
            <person name="Anantharaman K."/>
            <person name="Brown C.T."/>
            <person name="Hug L.A."/>
            <person name="Sharon I."/>
            <person name="Castelle C.J."/>
            <person name="Probst A.J."/>
            <person name="Thomas B.C."/>
            <person name="Singh A."/>
            <person name="Wilkins M.J."/>
            <person name="Karaoz U."/>
            <person name="Brodie E.L."/>
            <person name="Williams K.H."/>
            <person name="Hubbard S.S."/>
            <person name="Banfield J.F."/>
        </authorList>
    </citation>
    <scope>NUCLEOTIDE SEQUENCE [LARGE SCALE GENOMIC DNA]</scope>
</reference>
<dbReference type="GO" id="GO:0006235">
    <property type="term" value="P:dTTP biosynthetic process"/>
    <property type="evidence" value="ECO:0007669"/>
    <property type="project" value="UniProtKB-UniRule"/>
</dbReference>
<accession>A0A1F6AYV4</accession>
<dbReference type="NCBIfam" id="TIGR00041">
    <property type="entry name" value="DTMP_kinase"/>
    <property type="match status" value="1"/>
</dbReference>
<evidence type="ECO:0000313" key="10">
    <source>
        <dbReference type="EMBL" id="OGG29682.1"/>
    </source>
</evidence>
<evidence type="ECO:0000256" key="8">
    <source>
        <dbReference type="HAMAP-Rule" id="MF_00165"/>
    </source>
</evidence>
<dbReference type="STRING" id="1798396.A2973_00280"/>
<dbReference type="GO" id="GO:0006227">
    <property type="term" value="P:dUDP biosynthetic process"/>
    <property type="evidence" value="ECO:0007669"/>
    <property type="project" value="TreeGrafter"/>
</dbReference>
<dbReference type="Proteomes" id="UP000176409">
    <property type="component" value="Unassembled WGS sequence"/>
</dbReference>
<keyword evidence="2 8" id="KW-0808">Transferase</keyword>
<proteinExistence type="inferred from homology"/>
<comment type="function">
    <text evidence="8">Phosphorylation of dTMP to form dTDP in both de novo and salvage pathways of dTTP synthesis.</text>
</comment>
<dbReference type="AlphaFoldDB" id="A0A1F6AYV4"/>
<dbReference type="EMBL" id="MFJZ01000040">
    <property type="protein sequence ID" value="OGG29682.1"/>
    <property type="molecule type" value="Genomic_DNA"/>
</dbReference>
<dbReference type="SUPFAM" id="SSF52540">
    <property type="entry name" value="P-loop containing nucleoside triphosphate hydrolases"/>
    <property type="match status" value="1"/>
</dbReference>
<dbReference type="EC" id="2.7.4.9" evidence="8"/>
<evidence type="ECO:0000256" key="1">
    <source>
        <dbReference type="ARBA" id="ARBA00009776"/>
    </source>
</evidence>
<comment type="similarity">
    <text evidence="1 8">Belongs to the thymidylate kinase family.</text>
</comment>
<evidence type="ECO:0000256" key="6">
    <source>
        <dbReference type="ARBA" id="ARBA00022840"/>
    </source>
</evidence>
<comment type="caution">
    <text evidence="10">The sequence shown here is derived from an EMBL/GenBank/DDBJ whole genome shotgun (WGS) entry which is preliminary data.</text>
</comment>
<dbReference type="CDD" id="cd01672">
    <property type="entry name" value="TMPK"/>
    <property type="match status" value="1"/>
</dbReference>
<dbReference type="InterPro" id="IPR027417">
    <property type="entry name" value="P-loop_NTPase"/>
</dbReference>
<dbReference type="GO" id="GO:0006233">
    <property type="term" value="P:dTDP biosynthetic process"/>
    <property type="evidence" value="ECO:0007669"/>
    <property type="project" value="InterPro"/>
</dbReference>
<comment type="catalytic activity">
    <reaction evidence="7 8">
        <text>dTMP + ATP = dTDP + ADP</text>
        <dbReference type="Rhea" id="RHEA:13517"/>
        <dbReference type="ChEBI" id="CHEBI:30616"/>
        <dbReference type="ChEBI" id="CHEBI:58369"/>
        <dbReference type="ChEBI" id="CHEBI:63528"/>
        <dbReference type="ChEBI" id="CHEBI:456216"/>
        <dbReference type="EC" id="2.7.4.9"/>
    </reaction>
</comment>
<dbReference type="PANTHER" id="PTHR10344:SF4">
    <property type="entry name" value="UMP-CMP KINASE 2, MITOCHONDRIAL"/>
    <property type="match status" value="1"/>
</dbReference>
<dbReference type="PANTHER" id="PTHR10344">
    <property type="entry name" value="THYMIDYLATE KINASE"/>
    <property type="match status" value="1"/>
</dbReference>
<evidence type="ECO:0000256" key="4">
    <source>
        <dbReference type="ARBA" id="ARBA00022741"/>
    </source>
</evidence>
<evidence type="ECO:0000259" key="9">
    <source>
        <dbReference type="Pfam" id="PF02223"/>
    </source>
</evidence>
<dbReference type="GO" id="GO:0004798">
    <property type="term" value="F:dTMP kinase activity"/>
    <property type="evidence" value="ECO:0007669"/>
    <property type="project" value="UniProtKB-UniRule"/>
</dbReference>
<dbReference type="GO" id="GO:0005524">
    <property type="term" value="F:ATP binding"/>
    <property type="evidence" value="ECO:0007669"/>
    <property type="project" value="UniProtKB-UniRule"/>
</dbReference>
<keyword evidence="6 8" id="KW-0067">ATP-binding</keyword>
<gene>
    <name evidence="8" type="primary">tmk</name>
    <name evidence="10" type="ORF">A2973_00280</name>
</gene>
<evidence type="ECO:0000256" key="7">
    <source>
        <dbReference type="ARBA" id="ARBA00048743"/>
    </source>
</evidence>
<name>A0A1F6AYV4_9BACT</name>
<keyword evidence="4 8" id="KW-0547">Nucleotide-binding</keyword>
<feature type="domain" description="Thymidylate kinase-like" evidence="9">
    <location>
        <begin position="8"/>
        <end position="191"/>
    </location>
</feature>
<sequence length="196" mass="22710">MQGKLIVFEGISGTGKETQARLLHRYLLRRGIKSHVVFHPSPELKEVLSQWRKTRKIDHVSESYFLLADRYNRVVQVIKPAIKRGEWVICLRNSLSALVYQGKTKDERAWIAREFARFEPEADLLFFFDITPEAAMARIMKRHKETGEALGKFETLGHLAQKRVAYQTVLKSMTHIRIDARQSIEDIHNRIIASLG</sequence>
<dbReference type="Pfam" id="PF02223">
    <property type="entry name" value="Thymidylate_kin"/>
    <property type="match status" value="1"/>
</dbReference>
<keyword evidence="3 8" id="KW-0545">Nucleotide biosynthesis</keyword>
<comment type="caution">
    <text evidence="8">Lacks conserved residue(s) required for the propagation of feature annotation.</text>
</comment>
<keyword evidence="5 8" id="KW-0418">Kinase</keyword>
<dbReference type="Gene3D" id="3.40.50.300">
    <property type="entry name" value="P-loop containing nucleotide triphosphate hydrolases"/>
    <property type="match status" value="1"/>
</dbReference>
<dbReference type="InterPro" id="IPR039430">
    <property type="entry name" value="Thymidylate_kin-like_dom"/>
</dbReference>
<dbReference type="InterPro" id="IPR018094">
    <property type="entry name" value="Thymidylate_kinase"/>
</dbReference>